<feature type="region of interest" description="Disordered" evidence="1">
    <location>
        <begin position="1191"/>
        <end position="1216"/>
    </location>
</feature>
<name>A0A0H2RVQ0_9AGAM</name>
<feature type="compositionally biased region" description="Basic and acidic residues" evidence="1">
    <location>
        <begin position="51"/>
        <end position="70"/>
    </location>
</feature>
<protein>
    <recommendedName>
        <fullName evidence="7">Cell morphogenesis protein</fullName>
    </recommendedName>
</protein>
<proteinExistence type="predicted"/>
<dbReference type="STRING" id="27342.A0A0H2RVQ0"/>
<feature type="domain" description="Cell morphogenesis protein N-terminal" evidence="2">
    <location>
        <begin position="404"/>
        <end position="962"/>
    </location>
</feature>
<feature type="region of interest" description="Disordered" evidence="1">
    <location>
        <begin position="2397"/>
        <end position="2456"/>
    </location>
</feature>
<evidence type="ECO:0000259" key="3">
    <source>
        <dbReference type="Pfam" id="PF14225"/>
    </source>
</evidence>
<dbReference type="GO" id="GO:0000902">
    <property type="term" value="P:cell morphogenesis"/>
    <property type="evidence" value="ECO:0007669"/>
    <property type="project" value="InterPro"/>
</dbReference>
<feature type="domain" description="Cell morphogenesis central region" evidence="4">
    <location>
        <begin position="1796"/>
        <end position="1973"/>
    </location>
</feature>
<dbReference type="Pfam" id="PF14228">
    <property type="entry name" value="MOR2-PAG1_mid"/>
    <property type="match status" value="2"/>
</dbReference>
<keyword evidence="6" id="KW-1185">Reference proteome</keyword>
<dbReference type="InParanoid" id="A0A0H2RVQ0"/>
<feature type="compositionally biased region" description="Low complexity" evidence="1">
    <location>
        <begin position="174"/>
        <end position="189"/>
    </location>
</feature>
<dbReference type="GO" id="GO:0030427">
    <property type="term" value="C:site of polarized growth"/>
    <property type="evidence" value="ECO:0007669"/>
    <property type="project" value="TreeGrafter"/>
</dbReference>
<feature type="region of interest" description="Disordered" evidence="1">
    <location>
        <begin position="1"/>
        <end position="77"/>
    </location>
</feature>
<feature type="compositionally biased region" description="Acidic residues" evidence="1">
    <location>
        <begin position="2427"/>
        <end position="2439"/>
    </location>
</feature>
<dbReference type="GO" id="GO:0005938">
    <property type="term" value="C:cell cortex"/>
    <property type="evidence" value="ECO:0007669"/>
    <property type="project" value="TreeGrafter"/>
</dbReference>
<feature type="compositionally biased region" description="Polar residues" evidence="1">
    <location>
        <begin position="2397"/>
        <end position="2408"/>
    </location>
</feature>
<feature type="region of interest" description="Disordered" evidence="1">
    <location>
        <begin position="129"/>
        <end position="258"/>
    </location>
</feature>
<feature type="domain" description="Cell morphogenesis central region" evidence="4">
    <location>
        <begin position="1535"/>
        <end position="1730"/>
    </location>
</feature>
<dbReference type="Pfam" id="PF14222">
    <property type="entry name" value="MOR2-PAG1_N"/>
    <property type="match status" value="1"/>
</dbReference>
<organism evidence="5 6">
    <name type="scientific">Schizopora paradoxa</name>
    <dbReference type="NCBI Taxonomy" id="27342"/>
    <lineage>
        <taxon>Eukaryota</taxon>
        <taxon>Fungi</taxon>
        <taxon>Dikarya</taxon>
        <taxon>Basidiomycota</taxon>
        <taxon>Agaricomycotina</taxon>
        <taxon>Agaricomycetes</taxon>
        <taxon>Hymenochaetales</taxon>
        <taxon>Schizoporaceae</taxon>
        <taxon>Schizopora</taxon>
    </lineage>
</organism>
<accession>A0A0H2RVQ0</accession>
<dbReference type="SUPFAM" id="SSF48371">
    <property type="entry name" value="ARM repeat"/>
    <property type="match status" value="1"/>
</dbReference>
<dbReference type="InterPro" id="IPR039867">
    <property type="entry name" value="Furry/Tao3/Mor2"/>
</dbReference>
<dbReference type="PANTHER" id="PTHR12295">
    <property type="entry name" value="FURRY-RELATED"/>
    <property type="match status" value="1"/>
</dbReference>
<feature type="compositionally biased region" description="Polar residues" evidence="1">
    <location>
        <begin position="39"/>
        <end position="48"/>
    </location>
</feature>
<evidence type="ECO:0000313" key="5">
    <source>
        <dbReference type="EMBL" id="KLO16120.1"/>
    </source>
</evidence>
<feature type="compositionally biased region" description="Polar residues" evidence="1">
    <location>
        <begin position="155"/>
        <end position="169"/>
    </location>
</feature>
<evidence type="ECO:0008006" key="7">
    <source>
        <dbReference type="Google" id="ProtNLM"/>
    </source>
</evidence>
<dbReference type="InterPro" id="IPR025481">
    <property type="entry name" value="Cell_Morphogen_C"/>
</dbReference>
<dbReference type="InterPro" id="IPR016024">
    <property type="entry name" value="ARM-type_fold"/>
</dbReference>
<feature type="compositionally biased region" description="Polar residues" evidence="1">
    <location>
        <begin position="102"/>
        <end position="115"/>
    </location>
</feature>
<evidence type="ECO:0000259" key="4">
    <source>
        <dbReference type="Pfam" id="PF14228"/>
    </source>
</evidence>
<dbReference type="FunCoup" id="A0A0H2RVQ0">
    <property type="interactions" value="222"/>
</dbReference>
<dbReference type="EMBL" id="KQ085920">
    <property type="protein sequence ID" value="KLO16120.1"/>
    <property type="molecule type" value="Genomic_DNA"/>
</dbReference>
<feature type="region of interest" description="Disordered" evidence="1">
    <location>
        <begin position="89"/>
        <end position="115"/>
    </location>
</feature>
<evidence type="ECO:0000313" key="6">
    <source>
        <dbReference type="Proteomes" id="UP000053477"/>
    </source>
</evidence>
<dbReference type="InterPro" id="IPR025614">
    <property type="entry name" value="Cell_morpho_N"/>
</dbReference>
<feature type="domain" description="Cell morphogenesis protein C-terminal" evidence="3">
    <location>
        <begin position="2010"/>
        <end position="2260"/>
    </location>
</feature>
<feature type="compositionally biased region" description="Polar residues" evidence="1">
    <location>
        <begin position="220"/>
        <end position="229"/>
    </location>
</feature>
<feature type="compositionally biased region" description="Basic and acidic residues" evidence="1">
    <location>
        <begin position="1200"/>
        <end position="1216"/>
    </location>
</feature>
<dbReference type="OrthoDB" id="6287725at2759"/>
<evidence type="ECO:0000256" key="1">
    <source>
        <dbReference type="SAM" id="MobiDB-lite"/>
    </source>
</evidence>
<gene>
    <name evidence="5" type="ORF">SCHPADRAFT_995356</name>
</gene>
<dbReference type="Proteomes" id="UP000053477">
    <property type="component" value="Unassembled WGS sequence"/>
</dbReference>
<dbReference type="Pfam" id="PF14225">
    <property type="entry name" value="MOR2-PAG1_C"/>
    <property type="match status" value="1"/>
</dbReference>
<sequence>MSEGLNQITIPDFDDEDFGVPTAPFARAAGQFRFGSGSSGPDSPTLITPTAHHEAPLERERDRDYFHSRGDSGASEDSAFYFHAPSTSFSASRSANSSSVAHTPQTSVTAASSFTKKPSFASLRNAFKSGSSKAVETPPVPALDRQAYPALRNPFNRSTSSLAHNTPSPSFRRPSVNASPPNPNLSSNSFAHPRPPTPGTESKHGRAMSARAKGQGHATGRSQHSQSGSIFHFSDNGSDHSFGLHNAVPRQSTPPPVPRVPNEFGVYQPRSDSPSILDMEDKVVLDPRTPSEYALHAIFIRFAAAAEDKIEFFLKQPLKEGKDRDPPLNAVMGPEIDPKFNDLLDSLARIASKNAKPVIDSIMRWRRSQNDQVSEKIIRSHSANSSYAIGRVTRPQEIAAALNERKSLASIYIMCRALVVVIAGLSRDALGEAVGHNLEETTFEQFKRPDLKLLAQSTNHRLNADLYAALLGKLSRLRFMSVTDRFLSELGPVAHVQIPKDMDAKYENLVHCLKHIQISVWPPESFEEGAEFLESLSKSFENAHGLRMKTAFAESLVQMLHPIGKTAQAEVNHPLWGKAIEVIYPKARDMMNKPRYWHVAYPLVVTTLCVAPHEYFLKHWQTCFEAGLAKLKDKPFRIIVMNGMLRLIWTYLYRCRESVATSTTKLEGILKHFFPAGRLGIFPADDHLECLVYIVHFILSRHFEYGRELTLSLLQEQTIRSVPPSASLTQLLAPERSTIALEAILRSLYLVEKEESTPSWPSNSDFSTPPFKDDYPTLSTFCPPSFMTKPGMQEYFDRCGSVVAAIASSCAKTVGRMSVFDDQWSATRLNGAYEEASSYAIRHHTDLKISVAFPASLFGQIGMLQACFSSWPRCLHPSLAIEDAIDMLIRGLIHVEPGIAEAASGALQRITLEPKNLPTVLGRFASFLFSPTQIVSESFSGTHLAIESSRLLTAWLGVVDEWARDVMTAPESLEEPGSSWITAQFIELETASLFLLSGHSTTARRLGAKLLRTLSGIASHFHDEPVSPLDGLGQDALHILNVFLVKEETTPYFDNLEELVESVHLSRVDYWRQSSLPELFIRLAESDDEKDQIIWRLVYPRLISARITAQSKVLGACRDIWIAAARRYHSHIVAIAGLTNTRPQLPHPSNRTTGPAGNVREREKVIVENLPLISQWQLWVKLICCTAQPPEPKSGNNSFQREHSRAPSDMGSPERDLLSASSRGLFRYLTPFLDADASIFREISVLCISSFPTEAYRDLLEDLSAYSSRHFLVDSSRAKMSPTSGGRRNRRHDRLYLAVAHIYQLTACFLKDQRGMGRQDSLTNVLKFVRHTQSFLSGTEMRNDWQQQRLRRYFCGIVEQLFDGLNALQASDRFIPTNMHLTLYRLCEEWCQCGNQSDRVRQRLVAMQMAATAGFAEASQKAGAIERFQKETRMLSNAAAGAMASLCQKALFPPDVSSNSPGDRLSSDFLAPLEIVPTLDRLLAMLATLQDSVKDCGRKALRSLVDHKTGDVKFQGELLRRCFVTSRDPETSNCRFFEVVAEVICSGESCQLSFGHVVCLGIANLCSPLVETRRLALAALDAVNEKSTGVSGDLFQFDCDVGSSAPNIYLEAQSSLIQLLVDSHPDEAINVFIQCASHLHHMHDVLSSDAFAHVISGLSLWVSSINLLVSDNSSWSKEGRVVLYHLMALTLRYLDSHPRQVQALWNRLVDGRHSNGHATVRFLLEQAAKVGSSAYVTCARKVVACLSRTTFGLQTFQELCDVIEPIRMLPTIDHKLAFPDADEADLWADLDALFSEQPKHSLGAGQFALLFLVDMSVPRAWEYSKQLPVLLHGIFSHIGHRNPFVREHARKLLFQCLRSWLPGYIELPQSEDLPSLAELRGSLADLERESNAIFWTEDDTVARIGEKMTQLCNLAVRWLQPLHPTLADEWGSLSLLWGTTCSIRPIAFRSLQVFRALMPRITQADLAQLLGRLSNTIAAQETNLHPFTVELLLTLSTVAGLENLDTTLLPQLYWCTVACLQTPIEAEFQQLLELLEVVLDRLDLDDPYTAQVLLANKPPDWLDGPTGLQPMLLIGLRSVKTMASTMKVLRRLSNFDDPRLIDASGNRLRDMYTLILPWCLRAMEENNMDDLVVGFAQNVHRLAEEEDKANIARIMLSFVKSRFRTKDDFMRQAAAALREYYAPQCWTEVVSLLLSLVLNQERWLQVKSMQILKVLFQLRETRNPVDRLGSELLMPLLRLLQTDLAPQALDVLDEPMTISGGLPAKQVLRMSMHVGPIQRDGDGVTEVFGAPDKSGWSVARPDQQRDACRMNVMAVFDTCKVPTRPSRIDFEPEVDRFSDPLEADLGDLVQNLHELSTFFLGDQDIDHPSSSKVSLPLTTMPTQQLEARVAAILAKSTDSSGTTDSPQTPFVDVFQIDGSDGRGSYDGSDDDSDNSEFDMDTFGFESAGNLSSEGGHFEFTALKRRQGSL</sequence>
<reference evidence="5 6" key="1">
    <citation type="submission" date="2015-04" db="EMBL/GenBank/DDBJ databases">
        <title>Complete genome sequence of Schizopora paradoxa KUC8140, a cosmopolitan wood degrader in East Asia.</title>
        <authorList>
            <consortium name="DOE Joint Genome Institute"/>
            <person name="Min B."/>
            <person name="Park H."/>
            <person name="Jang Y."/>
            <person name="Kim J.-J."/>
            <person name="Kim K.H."/>
            <person name="Pangilinan J."/>
            <person name="Lipzen A."/>
            <person name="Riley R."/>
            <person name="Grigoriev I.V."/>
            <person name="Spatafora J.W."/>
            <person name="Choi I.-G."/>
        </authorList>
    </citation>
    <scope>NUCLEOTIDE SEQUENCE [LARGE SCALE GENOMIC DNA]</scope>
    <source>
        <strain evidence="5 6">KUC8140</strain>
    </source>
</reference>
<evidence type="ECO:0000259" key="2">
    <source>
        <dbReference type="Pfam" id="PF14222"/>
    </source>
</evidence>
<dbReference type="InterPro" id="IPR029473">
    <property type="entry name" value="MOR2-PAG1_mid"/>
</dbReference>
<feature type="compositionally biased region" description="Low complexity" evidence="1">
    <location>
        <begin position="89"/>
        <end position="101"/>
    </location>
</feature>
<dbReference type="PANTHER" id="PTHR12295:SF30">
    <property type="entry name" value="PROTEIN FURRY"/>
    <property type="match status" value="1"/>
</dbReference>